<reference evidence="3" key="1">
    <citation type="submission" date="2016-11" db="UniProtKB">
        <authorList>
            <consortium name="WormBaseParasite"/>
        </authorList>
    </citation>
    <scope>IDENTIFICATION</scope>
</reference>
<name>A0A1I7Z682_9BILA</name>
<organism evidence="2 3">
    <name type="scientific">Steinernema glaseri</name>
    <dbReference type="NCBI Taxonomy" id="37863"/>
    <lineage>
        <taxon>Eukaryota</taxon>
        <taxon>Metazoa</taxon>
        <taxon>Ecdysozoa</taxon>
        <taxon>Nematoda</taxon>
        <taxon>Chromadorea</taxon>
        <taxon>Rhabditida</taxon>
        <taxon>Tylenchina</taxon>
        <taxon>Panagrolaimomorpha</taxon>
        <taxon>Strongyloidoidea</taxon>
        <taxon>Steinernematidae</taxon>
        <taxon>Steinernema</taxon>
    </lineage>
</organism>
<evidence type="ECO:0000313" key="3">
    <source>
        <dbReference type="WBParaSite" id="L893_g23244.t1"/>
    </source>
</evidence>
<proteinExistence type="predicted"/>
<protein>
    <submittedName>
        <fullName evidence="3">Uncharacterized protein</fullName>
    </submittedName>
</protein>
<keyword evidence="2" id="KW-1185">Reference proteome</keyword>
<feature type="region of interest" description="Disordered" evidence="1">
    <location>
        <begin position="57"/>
        <end position="87"/>
    </location>
</feature>
<evidence type="ECO:0000313" key="2">
    <source>
        <dbReference type="Proteomes" id="UP000095287"/>
    </source>
</evidence>
<evidence type="ECO:0000256" key="1">
    <source>
        <dbReference type="SAM" id="MobiDB-lite"/>
    </source>
</evidence>
<dbReference type="AlphaFoldDB" id="A0A1I7Z682"/>
<dbReference type="WBParaSite" id="L893_g23244.t1">
    <property type="protein sequence ID" value="L893_g23244.t1"/>
    <property type="gene ID" value="L893_g23244"/>
</dbReference>
<dbReference type="Proteomes" id="UP000095287">
    <property type="component" value="Unplaced"/>
</dbReference>
<sequence length="87" mass="9921">MKRGIRYSRARFTSSFIACKWSAVECLFHWLSRVQYSFKVSTSHSDILEVGNLTPNEDADRKMTNCRRSVGPEASEASPEPTFNDDT</sequence>
<accession>A0A1I7Z682</accession>